<evidence type="ECO:0000313" key="2">
    <source>
        <dbReference type="EMBL" id="PWF48341.1"/>
    </source>
</evidence>
<dbReference type="EMBL" id="PXWF02000202">
    <property type="protein sequence ID" value="PWF48341.1"/>
    <property type="molecule type" value="Genomic_DNA"/>
</dbReference>
<dbReference type="RefSeq" id="WP_106757692.1">
    <property type="nucleotide sequence ID" value="NZ_PXWF02000202.1"/>
</dbReference>
<reference evidence="2 3" key="1">
    <citation type="submission" date="2018-04" db="EMBL/GenBank/DDBJ databases">
        <title>Massilia violaceinigra sp. nov., a novel purple-pigmented bacterium isolated from Tianshan glacier, Xinjiang, China.</title>
        <authorList>
            <person name="Wang H."/>
        </authorList>
    </citation>
    <scope>NUCLEOTIDE SEQUENCE [LARGE SCALE GENOMIC DNA]</scope>
    <source>
        <strain evidence="2 3">B448-2</strain>
    </source>
</reference>
<feature type="chain" id="PRO_5015477521" evidence="1">
    <location>
        <begin position="27"/>
        <end position="64"/>
    </location>
</feature>
<feature type="signal peptide" evidence="1">
    <location>
        <begin position="1"/>
        <end position="26"/>
    </location>
</feature>
<accession>A0A2U2HLD6</accession>
<dbReference type="AlphaFoldDB" id="A0A2U2HLD6"/>
<name>A0A2U2HLD6_9BURK</name>
<evidence type="ECO:0000256" key="1">
    <source>
        <dbReference type="SAM" id="SignalP"/>
    </source>
</evidence>
<sequence length="64" mass="6454">MNIAKNMELIFVAALALIGVSGLADAAPQARQAKAAAAPVIEGKMQVVTISAKRLAPVPSAVAK</sequence>
<keyword evidence="3" id="KW-1185">Reference proteome</keyword>
<dbReference type="Proteomes" id="UP000241421">
    <property type="component" value="Unassembled WGS sequence"/>
</dbReference>
<organism evidence="2 3">
    <name type="scientific">Massilia glaciei</name>
    <dbReference type="NCBI Taxonomy" id="1524097"/>
    <lineage>
        <taxon>Bacteria</taxon>
        <taxon>Pseudomonadati</taxon>
        <taxon>Pseudomonadota</taxon>
        <taxon>Betaproteobacteria</taxon>
        <taxon>Burkholderiales</taxon>
        <taxon>Oxalobacteraceae</taxon>
        <taxon>Telluria group</taxon>
        <taxon>Massilia</taxon>
    </lineage>
</organism>
<evidence type="ECO:0000313" key="3">
    <source>
        <dbReference type="Proteomes" id="UP000241421"/>
    </source>
</evidence>
<protein>
    <submittedName>
        <fullName evidence="2">Uncharacterized protein</fullName>
    </submittedName>
</protein>
<keyword evidence="1" id="KW-0732">Signal</keyword>
<gene>
    <name evidence="2" type="ORF">C7C56_012340</name>
</gene>
<proteinExistence type="predicted"/>
<comment type="caution">
    <text evidence="2">The sequence shown here is derived from an EMBL/GenBank/DDBJ whole genome shotgun (WGS) entry which is preliminary data.</text>
</comment>